<name>A0A1A8FHW6_9TELE</name>
<proteinExistence type="predicted"/>
<protein>
    <submittedName>
        <fullName evidence="1">Uncharacterized protein</fullName>
    </submittedName>
</protein>
<accession>A0A1A8FHW6</accession>
<feature type="non-terminal residue" evidence="1">
    <location>
        <position position="222"/>
    </location>
</feature>
<organism evidence="1">
    <name type="scientific">Nothobranchius korthausae</name>
    <dbReference type="NCBI Taxonomy" id="1143690"/>
    <lineage>
        <taxon>Eukaryota</taxon>
        <taxon>Metazoa</taxon>
        <taxon>Chordata</taxon>
        <taxon>Craniata</taxon>
        <taxon>Vertebrata</taxon>
        <taxon>Euteleostomi</taxon>
        <taxon>Actinopterygii</taxon>
        <taxon>Neopterygii</taxon>
        <taxon>Teleostei</taxon>
        <taxon>Neoteleostei</taxon>
        <taxon>Acanthomorphata</taxon>
        <taxon>Ovalentaria</taxon>
        <taxon>Atherinomorphae</taxon>
        <taxon>Cyprinodontiformes</taxon>
        <taxon>Nothobranchiidae</taxon>
        <taxon>Nothobranchius</taxon>
    </lineage>
</organism>
<sequence length="222" mass="24578">MFQKLLSAITRHLCKESVCAMLALLYQDLCNSTGRALNQHLGQLLTDSNPFIHNHVLEFVRIIGVFVCPPASLGLTQDLNVIKIWEVSRPWTQNFNVLVPGPYGAATRCSILLENALFFTKLLLDCWKKLLSEGILVPFFIHGCSEAELSESTTLAQSILEFMQTAVIKTEAANFVMIVGFIFVLSWRLKLLPLSRGGLRYAAVGNAYEPVSSVHSGPAVLK</sequence>
<reference evidence="1" key="1">
    <citation type="submission" date="2016-05" db="EMBL/GenBank/DDBJ databases">
        <authorList>
            <person name="Lavstsen T."/>
            <person name="Jespersen J.S."/>
        </authorList>
    </citation>
    <scope>NUCLEOTIDE SEQUENCE</scope>
    <source>
        <tissue evidence="1">Brain</tissue>
    </source>
</reference>
<evidence type="ECO:0000313" key="1">
    <source>
        <dbReference type="EMBL" id="SBQ59020.1"/>
    </source>
</evidence>
<gene>
    <name evidence="1" type="primary">Nfu_g_1_006071</name>
</gene>
<dbReference type="AlphaFoldDB" id="A0A1A8FHW6"/>
<reference evidence="1" key="2">
    <citation type="submission" date="2016-06" db="EMBL/GenBank/DDBJ databases">
        <title>The genome of a short-lived fish provides insights into sex chromosome evolution and the genetic control of aging.</title>
        <authorList>
            <person name="Reichwald K."/>
            <person name="Felder M."/>
            <person name="Petzold A."/>
            <person name="Koch P."/>
            <person name="Groth M."/>
            <person name="Platzer M."/>
        </authorList>
    </citation>
    <scope>NUCLEOTIDE SEQUENCE</scope>
    <source>
        <tissue evidence="1">Brain</tissue>
    </source>
</reference>
<dbReference type="EMBL" id="HAEB01012493">
    <property type="protein sequence ID" value="SBQ59020.1"/>
    <property type="molecule type" value="Transcribed_RNA"/>
</dbReference>